<dbReference type="NCBIfam" id="TIGR00879">
    <property type="entry name" value="SP"/>
    <property type="match status" value="1"/>
</dbReference>
<evidence type="ECO:0000313" key="13">
    <source>
        <dbReference type="Proteomes" id="UP000279236"/>
    </source>
</evidence>
<comment type="catalytic activity">
    <reaction evidence="7">
        <text>myo-inositol(out) + H(+)(out) = myo-inositol(in) + H(+)(in)</text>
        <dbReference type="Rhea" id="RHEA:60364"/>
        <dbReference type="ChEBI" id="CHEBI:15378"/>
        <dbReference type="ChEBI" id="CHEBI:17268"/>
    </reaction>
</comment>
<evidence type="ECO:0000259" key="11">
    <source>
        <dbReference type="PROSITE" id="PS50850"/>
    </source>
</evidence>
<dbReference type="InterPro" id="IPR005829">
    <property type="entry name" value="Sugar_transporter_CS"/>
</dbReference>
<dbReference type="GeneID" id="39593619"/>
<dbReference type="GO" id="GO:0005351">
    <property type="term" value="F:carbohydrate:proton symporter activity"/>
    <property type="evidence" value="ECO:0007669"/>
    <property type="project" value="TreeGrafter"/>
</dbReference>
<name>A0A427XNM7_9TREE</name>
<feature type="transmembrane region" description="Helical" evidence="10">
    <location>
        <begin position="383"/>
        <end position="400"/>
    </location>
</feature>
<feature type="transmembrane region" description="Helical" evidence="10">
    <location>
        <begin position="171"/>
        <end position="192"/>
    </location>
</feature>
<dbReference type="PANTHER" id="PTHR48022:SF14">
    <property type="entry name" value="MAJOR FACILITATOR SUPERFAMILY (MFS) PROFILE DOMAIN-CONTAINING PROTEIN-RELATED"/>
    <property type="match status" value="1"/>
</dbReference>
<feature type="transmembrane region" description="Helical" evidence="10">
    <location>
        <begin position="480"/>
        <end position="501"/>
    </location>
</feature>
<dbReference type="SUPFAM" id="SSF103473">
    <property type="entry name" value="MFS general substrate transporter"/>
    <property type="match status" value="1"/>
</dbReference>
<evidence type="ECO:0000256" key="4">
    <source>
        <dbReference type="ARBA" id="ARBA00022692"/>
    </source>
</evidence>
<organism evidence="12 13">
    <name type="scientific">Apiotrichum porosum</name>
    <dbReference type="NCBI Taxonomy" id="105984"/>
    <lineage>
        <taxon>Eukaryota</taxon>
        <taxon>Fungi</taxon>
        <taxon>Dikarya</taxon>
        <taxon>Basidiomycota</taxon>
        <taxon>Agaricomycotina</taxon>
        <taxon>Tremellomycetes</taxon>
        <taxon>Trichosporonales</taxon>
        <taxon>Trichosporonaceae</taxon>
        <taxon>Apiotrichum</taxon>
    </lineage>
</organism>
<feature type="domain" description="Major facilitator superfamily (MFS) profile" evidence="11">
    <location>
        <begin position="70"/>
        <end position="532"/>
    </location>
</feature>
<evidence type="ECO:0000256" key="6">
    <source>
        <dbReference type="ARBA" id="ARBA00023136"/>
    </source>
</evidence>
<evidence type="ECO:0000256" key="2">
    <source>
        <dbReference type="ARBA" id="ARBA00010992"/>
    </source>
</evidence>
<comment type="subcellular location">
    <subcellularLocation>
        <location evidence="1">Membrane</location>
        <topology evidence="1">Multi-pass membrane protein</topology>
    </subcellularLocation>
</comment>
<evidence type="ECO:0000313" key="12">
    <source>
        <dbReference type="EMBL" id="RSH80496.1"/>
    </source>
</evidence>
<dbReference type="InterPro" id="IPR020846">
    <property type="entry name" value="MFS_dom"/>
</dbReference>
<feature type="transmembrane region" description="Helical" evidence="10">
    <location>
        <begin position="145"/>
        <end position="165"/>
    </location>
</feature>
<feature type="transmembrane region" description="Helical" evidence="10">
    <location>
        <begin position="204"/>
        <end position="224"/>
    </location>
</feature>
<evidence type="ECO:0000256" key="3">
    <source>
        <dbReference type="ARBA" id="ARBA00022448"/>
    </source>
</evidence>
<feature type="transmembrane region" description="Helical" evidence="10">
    <location>
        <begin position="236"/>
        <end position="256"/>
    </location>
</feature>
<feature type="transmembrane region" description="Helical" evidence="10">
    <location>
        <begin position="118"/>
        <end position="138"/>
    </location>
</feature>
<evidence type="ECO:0000256" key="8">
    <source>
        <dbReference type="RuleBase" id="RU003346"/>
    </source>
</evidence>
<dbReference type="Gene3D" id="1.20.1250.20">
    <property type="entry name" value="MFS general substrate transporter like domains"/>
    <property type="match status" value="1"/>
</dbReference>
<keyword evidence="5 10" id="KW-1133">Transmembrane helix</keyword>
<dbReference type="Proteomes" id="UP000279236">
    <property type="component" value="Unassembled WGS sequence"/>
</dbReference>
<dbReference type="PRINTS" id="PR00171">
    <property type="entry name" value="SUGRTRNSPORT"/>
</dbReference>
<reference evidence="12 13" key="1">
    <citation type="submission" date="2018-11" db="EMBL/GenBank/DDBJ databases">
        <title>Genome sequence of Apiotrichum porosum DSM 27194.</title>
        <authorList>
            <person name="Aliyu H."/>
            <person name="Gorte O."/>
            <person name="Ochsenreither K."/>
        </authorList>
    </citation>
    <scope>NUCLEOTIDE SEQUENCE [LARGE SCALE GENOMIC DNA]</scope>
    <source>
        <strain evidence="12 13">DSM 27194</strain>
    </source>
</reference>
<feature type="region of interest" description="Disordered" evidence="9">
    <location>
        <begin position="1"/>
        <end position="29"/>
    </location>
</feature>
<dbReference type="InterPro" id="IPR050360">
    <property type="entry name" value="MFS_Sugar_Transporters"/>
</dbReference>
<evidence type="ECO:0000256" key="9">
    <source>
        <dbReference type="SAM" id="MobiDB-lite"/>
    </source>
</evidence>
<dbReference type="Pfam" id="PF00083">
    <property type="entry name" value="Sugar_tr"/>
    <property type="match status" value="1"/>
</dbReference>
<feature type="transmembrane region" description="Helical" evidence="10">
    <location>
        <begin position="409"/>
        <end position="429"/>
    </location>
</feature>
<dbReference type="PROSITE" id="PS00217">
    <property type="entry name" value="SUGAR_TRANSPORT_2"/>
    <property type="match status" value="1"/>
</dbReference>
<keyword evidence="4 10" id="KW-0812">Transmembrane</keyword>
<dbReference type="FunFam" id="1.20.1250.20:FF:000026">
    <property type="entry name" value="MFS quinate transporter QutD"/>
    <property type="match status" value="1"/>
</dbReference>
<feature type="transmembrane region" description="Helical" evidence="10">
    <location>
        <begin position="66"/>
        <end position="92"/>
    </location>
</feature>
<keyword evidence="6 10" id="KW-0472">Membrane</keyword>
<dbReference type="OrthoDB" id="8120565at2759"/>
<dbReference type="EMBL" id="RSCE01000008">
    <property type="protein sequence ID" value="RSH80496.1"/>
    <property type="molecule type" value="Genomic_DNA"/>
</dbReference>
<dbReference type="AlphaFoldDB" id="A0A427XNM7"/>
<dbReference type="PANTHER" id="PTHR48022">
    <property type="entry name" value="PLASTIDIC GLUCOSE TRANSPORTER 4"/>
    <property type="match status" value="1"/>
</dbReference>
<feature type="transmembrane region" description="Helical" evidence="10">
    <location>
        <begin position="441"/>
        <end position="460"/>
    </location>
</feature>
<dbReference type="InterPro" id="IPR036259">
    <property type="entry name" value="MFS_trans_sf"/>
</dbReference>
<dbReference type="InterPro" id="IPR005828">
    <property type="entry name" value="MFS_sugar_transport-like"/>
</dbReference>
<evidence type="ECO:0000256" key="5">
    <source>
        <dbReference type="ARBA" id="ARBA00022989"/>
    </source>
</evidence>
<gene>
    <name evidence="12" type="ORF">EHS24_009076</name>
</gene>
<feature type="transmembrane region" description="Helical" evidence="10">
    <location>
        <begin position="507"/>
        <end position="528"/>
    </location>
</feature>
<accession>A0A427XNM7</accession>
<comment type="similarity">
    <text evidence="2 8">Belongs to the major facilitator superfamily. Sugar transporter (TC 2.A.1.1) family.</text>
</comment>
<proteinExistence type="inferred from homology"/>
<protein>
    <recommendedName>
        <fullName evidence="11">Major facilitator superfamily (MFS) profile domain-containing protein</fullName>
    </recommendedName>
</protein>
<keyword evidence="3 8" id="KW-0813">Transport</keyword>
<evidence type="ECO:0000256" key="1">
    <source>
        <dbReference type="ARBA" id="ARBA00004141"/>
    </source>
</evidence>
<dbReference type="InterPro" id="IPR003663">
    <property type="entry name" value="Sugar/inositol_transpt"/>
</dbReference>
<dbReference type="PROSITE" id="PS00216">
    <property type="entry name" value="SUGAR_TRANSPORT_1"/>
    <property type="match status" value="1"/>
</dbReference>
<comment type="caution">
    <text evidence="12">The sequence shown here is derived from an EMBL/GenBank/DDBJ whole genome shotgun (WGS) entry which is preliminary data.</text>
</comment>
<dbReference type="GO" id="GO:0016020">
    <property type="term" value="C:membrane"/>
    <property type="evidence" value="ECO:0007669"/>
    <property type="project" value="UniProtKB-SubCell"/>
</dbReference>
<sequence length="599" mass="64887">MTTSSIDSAAAPKKKNGHAPDPDNVPTLQSLGVQLDPDTLHYVENPEALANALGGNGVKDVFSNPVVLSAAACACLGGLLFGFDQGILSIVLTMKQFLTQFPETDKDANSKAGLNKGVMTGLLELGAFIGAIISGFFADRYSRKASIVFGSVWFVIGSVIQSAAYQFPTLVVGRFIGGIGIGILSSTAPMYISEIAPPNVRGSFLVLEAASIVFGIVVMFYITYGTRHMSGDWAFRVPFIVQMAPCVGLAALLWSLPYSPRWLAQVGRDEESLDSLARLRRLPKTSPLVQAEWISIRAEAIRNRDVLVTAHPSLQGGDFKSEVKLEVAAWVDMFKPGVIKRTMIGVMLMFFQQMTGINALIYYSPTLFEQLGLDYEMQITLSGVLNVAQFVAVVMAFLLLDKVGRRPPLIYGAFLIAASHFIVAAMIGVYSKDWAAHPTQAWVGVAFLFAFMIFYGVGWAPVPWTMPAEVHSSSRRAKGVAITTCTNWFFNFIIGLITPPFLQSAPYGTFIFFGAFGLLGGIWAIFIAPETKGKTLEEVDKLFHNNAAADEDRAKQMIITSICAGAPYQPSWAVGDAANGDTLDKIDGGKNVQVWVEKA</sequence>
<dbReference type="PROSITE" id="PS50850">
    <property type="entry name" value="MFS"/>
    <property type="match status" value="1"/>
</dbReference>
<evidence type="ECO:0000256" key="10">
    <source>
        <dbReference type="SAM" id="Phobius"/>
    </source>
</evidence>
<keyword evidence="13" id="KW-1185">Reference proteome</keyword>
<evidence type="ECO:0000256" key="7">
    <source>
        <dbReference type="ARBA" id="ARBA00049119"/>
    </source>
</evidence>
<feature type="transmembrane region" description="Helical" evidence="10">
    <location>
        <begin position="343"/>
        <end position="363"/>
    </location>
</feature>
<dbReference type="RefSeq" id="XP_028475443.1">
    <property type="nucleotide sequence ID" value="XM_028624371.1"/>
</dbReference>